<protein>
    <submittedName>
        <fullName evidence="1">Uncharacterized protein</fullName>
    </submittedName>
</protein>
<accession>A0ABN8L9W5</accession>
<evidence type="ECO:0000313" key="1">
    <source>
        <dbReference type="EMBL" id="CAH3013869.1"/>
    </source>
</evidence>
<dbReference type="EMBL" id="CALNXI010000003">
    <property type="protein sequence ID" value="CAH3013869.1"/>
    <property type="molecule type" value="Genomic_DNA"/>
</dbReference>
<keyword evidence="2" id="KW-1185">Reference proteome</keyword>
<gene>
    <name evidence="1" type="ORF">PEVE_00022516</name>
</gene>
<sequence>TLESVSIDNEYEYENEILPLTIMRMCFAQNTCSTRSGNSFHDEIPSKTRSARNEFLKASFKMNQPETKRKLFIWKRQHDSCLLREVLHLEPYNQKHRTRMSCLHIFYKNDNEYEYEMDSFLYSYSLSMLTLSIDVYVTEF</sequence>
<reference evidence="1 2" key="1">
    <citation type="submission" date="2022-05" db="EMBL/GenBank/DDBJ databases">
        <authorList>
            <consortium name="Genoscope - CEA"/>
            <person name="William W."/>
        </authorList>
    </citation>
    <scope>NUCLEOTIDE SEQUENCE [LARGE SCALE GENOMIC DNA]</scope>
</reference>
<feature type="non-terminal residue" evidence="1">
    <location>
        <position position="1"/>
    </location>
</feature>
<dbReference type="Proteomes" id="UP001159427">
    <property type="component" value="Unassembled WGS sequence"/>
</dbReference>
<proteinExistence type="predicted"/>
<comment type="caution">
    <text evidence="1">The sequence shown here is derived from an EMBL/GenBank/DDBJ whole genome shotgun (WGS) entry which is preliminary data.</text>
</comment>
<organism evidence="1 2">
    <name type="scientific">Porites evermanni</name>
    <dbReference type="NCBI Taxonomy" id="104178"/>
    <lineage>
        <taxon>Eukaryota</taxon>
        <taxon>Metazoa</taxon>
        <taxon>Cnidaria</taxon>
        <taxon>Anthozoa</taxon>
        <taxon>Hexacorallia</taxon>
        <taxon>Scleractinia</taxon>
        <taxon>Fungiina</taxon>
        <taxon>Poritidae</taxon>
        <taxon>Porites</taxon>
    </lineage>
</organism>
<evidence type="ECO:0000313" key="2">
    <source>
        <dbReference type="Proteomes" id="UP001159427"/>
    </source>
</evidence>
<name>A0ABN8L9W5_9CNID</name>